<gene>
    <name evidence="2" type="ORF">SOIL9_37370</name>
</gene>
<keyword evidence="1" id="KW-1133">Transmembrane helix</keyword>
<evidence type="ECO:0000256" key="1">
    <source>
        <dbReference type="SAM" id="Phobius"/>
    </source>
</evidence>
<accession>A0A6P2CZI9</accession>
<protein>
    <submittedName>
        <fullName evidence="2">Uncharacterized protein</fullName>
    </submittedName>
</protein>
<dbReference type="Proteomes" id="UP000464178">
    <property type="component" value="Chromosome"/>
</dbReference>
<sequence length="132" mass="14664">MSDDVPIPPKLRMYILVRESVPVGFAVLAAAHASLAAYLQFVDTPEVKEWLAGPFYKAVCRVSDAEFEKAKEAPEHVVVTESALDGQEVAIAFKPEPSTRRRFGSSNSISDSWQVGVEISSERPSRLCRERR</sequence>
<evidence type="ECO:0000313" key="3">
    <source>
        <dbReference type="Proteomes" id="UP000464178"/>
    </source>
</evidence>
<dbReference type="SUPFAM" id="SSF102462">
    <property type="entry name" value="Peptidyl-tRNA hydrolase II"/>
    <property type="match status" value="1"/>
</dbReference>
<dbReference type="InterPro" id="IPR023476">
    <property type="entry name" value="Pep_tRNA_hydro_II_dom_sf"/>
</dbReference>
<reference evidence="2 3" key="1">
    <citation type="submission" date="2019-05" db="EMBL/GenBank/DDBJ databases">
        <authorList>
            <consortium name="Science for Life Laboratories"/>
        </authorList>
    </citation>
    <scope>NUCLEOTIDE SEQUENCE [LARGE SCALE GENOMIC DNA]</scope>
    <source>
        <strain evidence="2">Soil9</strain>
    </source>
</reference>
<dbReference type="EMBL" id="LR593886">
    <property type="protein sequence ID" value="VTR93977.1"/>
    <property type="molecule type" value="Genomic_DNA"/>
</dbReference>
<evidence type="ECO:0000313" key="2">
    <source>
        <dbReference type="EMBL" id="VTR93977.1"/>
    </source>
</evidence>
<dbReference type="KEGG" id="gms:SOIL9_37370"/>
<dbReference type="AlphaFoldDB" id="A0A6P2CZI9"/>
<dbReference type="RefSeq" id="WP_197909523.1">
    <property type="nucleotide sequence ID" value="NZ_LR593886.1"/>
</dbReference>
<proteinExistence type="predicted"/>
<keyword evidence="1" id="KW-0472">Membrane</keyword>
<keyword evidence="1" id="KW-0812">Transmembrane</keyword>
<organism evidence="2 3">
    <name type="scientific">Gemmata massiliana</name>
    <dbReference type="NCBI Taxonomy" id="1210884"/>
    <lineage>
        <taxon>Bacteria</taxon>
        <taxon>Pseudomonadati</taxon>
        <taxon>Planctomycetota</taxon>
        <taxon>Planctomycetia</taxon>
        <taxon>Gemmatales</taxon>
        <taxon>Gemmataceae</taxon>
        <taxon>Gemmata</taxon>
    </lineage>
</organism>
<keyword evidence="3" id="KW-1185">Reference proteome</keyword>
<dbReference type="Gene3D" id="3.40.1490.10">
    <property type="entry name" value="Bit1"/>
    <property type="match status" value="1"/>
</dbReference>
<feature type="transmembrane region" description="Helical" evidence="1">
    <location>
        <begin position="20"/>
        <end position="39"/>
    </location>
</feature>
<name>A0A6P2CZI9_9BACT</name>